<dbReference type="AlphaFoldDB" id="A0A0T6LYF4"/>
<evidence type="ECO:0000313" key="3">
    <source>
        <dbReference type="Proteomes" id="UP000050867"/>
    </source>
</evidence>
<dbReference type="EMBL" id="LLZU01000002">
    <property type="protein sequence ID" value="KRV51017.1"/>
    <property type="molecule type" value="Genomic_DNA"/>
</dbReference>
<keyword evidence="1" id="KW-0812">Transmembrane</keyword>
<feature type="transmembrane region" description="Helical" evidence="1">
    <location>
        <begin position="222"/>
        <end position="250"/>
    </location>
</feature>
<dbReference type="eggNOG" id="ENOG5033QP1">
    <property type="taxonomic scope" value="Bacteria"/>
</dbReference>
<feature type="transmembrane region" description="Helical" evidence="1">
    <location>
        <begin position="305"/>
        <end position="326"/>
    </location>
</feature>
<proteinExistence type="predicted"/>
<protein>
    <submittedName>
        <fullName evidence="2">Uncharacterized protein</fullName>
    </submittedName>
</protein>
<feature type="transmembrane region" description="Helical" evidence="1">
    <location>
        <begin position="353"/>
        <end position="372"/>
    </location>
</feature>
<keyword evidence="1" id="KW-0472">Membrane</keyword>
<dbReference type="Proteomes" id="UP000050867">
    <property type="component" value="Unassembled WGS sequence"/>
</dbReference>
<dbReference type="RefSeq" id="WP_018384736.1">
    <property type="nucleotide sequence ID" value="NZ_LLZU01000002.1"/>
</dbReference>
<reference evidence="2 3" key="1">
    <citation type="submission" date="2015-10" db="EMBL/GenBank/DDBJ databases">
        <title>Draft genome sequence of pyrrolomycin-producing Streptomyces vitaminophilus.</title>
        <authorList>
            <person name="Graham D.E."/>
            <person name="Mahan K.M."/>
            <person name="Klingeman D.M."/>
            <person name="Hettich R.L."/>
            <person name="Parry R.J."/>
        </authorList>
    </citation>
    <scope>NUCLEOTIDE SEQUENCE [LARGE SCALE GENOMIC DNA]</scope>
    <source>
        <strain evidence="2 3">ATCC 31673</strain>
    </source>
</reference>
<feature type="transmembrane region" description="Helical" evidence="1">
    <location>
        <begin position="93"/>
        <end position="119"/>
    </location>
</feature>
<dbReference type="OrthoDB" id="4216285at2"/>
<dbReference type="STRING" id="76728.AQ490_02075"/>
<keyword evidence="3" id="KW-1185">Reference proteome</keyword>
<comment type="caution">
    <text evidence="2">The sequence shown here is derived from an EMBL/GenBank/DDBJ whole genome shotgun (WGS) entry which is preliminary data.</text>
</comment>
<name>A0A0T6LYF4_WENVI</name>
<feature type="transmembrane region" description="Helical" evidence="1">
    <location>
        <begin position="49"/>
        <end position="73"/>
    </location>
</feature>
<feature type="transmembrane region" description="Helical" evidence="1">
    <location>
        <begin position="139"/>
        <end position="163"/>
    </location>
</feature>
<evidence type="ECO:0000313" key="2">
    <source>
        <dbReference type="EMBL" id="KRV51017.1"/>
    </source>
</evidence>
<gene>
    <name evidence="2" type="ORF">AQ490_02075</name>
</gene>
<keyword evidence="1" id="KW-1133">Transmembrane helix</keyword>
<evidence type="ECO:0000256" key="1">
    <source>
        <dbReference type="SAM" id="Phobius"/>
    </source>
</evidence>
<accession>A0A0T6LYF4</accession>
<sequence>MFCLRLARGSRPIPLLRGLLLAVVSGGVGFLLLATLTRALTHPEQTTPAITQLLWCLLPVAATAPLAAACSRLATGGNLDRSLAASGNGSRRLAGVAATATALAGAFGSALALLVFLPLSDTVVDLVADERATAPRTPSLPLAGTVTLLSVVPLVSAGSALAAHRLRPGPTGRRAPGSPLPWRWLRDGAAVTAVGLAVELGADRLGPGRQIEPPGGLAPVPVGVLVGWTLTVTGFAMAGPGLIGLGGRLLASVRPGVLRLLAGRGLEADAVRLGHPMGLVCAAGCAVLAGTRLAQDSGSVRLEPLTVLGAALILFCVVATALTATARAHQLRAGTRATMAGFGAPASLLRRAALLRGSVLVGLLGPLTWAVAELAASPLH</sequence>
<organism evidence="2 3">
    <name type="scientific">Wenjunlia vitaminophila</name>
    <name type="common">Streptomyces vitaminophilus</name>
    <dbReference type="NCBI Taxonomy" id="76728"/>
    <lineage>
        <taxon>Bacteria</taxon>
        <taxon>Bacillati</taxon>
        <taxon>Actinomycetota</taxon>
        <taxon>Actinomycetes</taxon>
        <taxon>Kitasatosporales</taxon>
        <taxon>Streptomycetaceae</taxon>
        <taxon>Wenjunlia</taxon>
    </lineage>
</organism>